<name>A0ABQ9XIX0_9EUKA</name>
<dbReference type="Gene3D" id="1.25.10.10">
    <property type="entry name" value="Leucine-rich Repeat Variant"/>
    <property type="match status" value="1"/>
</dbReference>
<evidence type="ECO:0000313" key="1">
    <source>
        <dbReference type="EMBL" id="KAK2951976.1"/>
    </source>
</evidence>
<dbReference type="InterPro" id="IPR011989">
    <property type="entry name" value="ARM-like"/>
</dbReference>
<organism evidence="1 2">
    <name type="scientific">Blattamonas nauphoetae</name>
    <dbReference type="NCBI Taxonomy" id="2049346"/>
    <lineage>
        <taxon>Eukaryota</taxon>
        <taxon>Metamonada</taxon>
        <taxon>Preaxostyla</taxon>
        <taxon>Oxymonadida</taxon>
        <taxon>Blattamonas</taxon>
    </lineage>
</organism>
<dbReference type="InterPro" id="IPR016024">
    <property type="entry name" value="ARM-type_fold"/>
</dbReference>
<evidence type="ECO:0000313" key="2">
    <source>
        <dbReference type="Proteomes" id="UP001281761"/>
    </source>
</evidence>
<protein>
    <submittedName>
        <fullName evidence="1">Uncharacterized protein</fullName>
    </submittedName>
</protein>
<sequence>MNLTSRLLSREATLSNFETTDEKPASSTKITLRRSKQFKIQKETHNSLTQYTPLQTDAMDRVQLVSTINDILNTMKTGNSEMFCHSLTVLSSLTHFAGFCSVFIQLNGIETLVSLKSRLMQEGSNKTIFAVICDLSFYGSEAAVPLLNSQIPDDMIDILWTNDVTITGMILKTLFNLGVDNIELFRSQLGTKLFQSLFFLLKKTLPMRYPDLYDGQGNGEMRDSLQDKLTELCLKILTLLVEGNERLQLNIEFVRLVLPLLRHKSTDIVLLVLRTFRTMTSDRDFARAMRKTILVVNVDGKAESISMIKLIAELFDEYLSRIRGQIGHIQLLWKNEPGSEMLIDHDAGRTETLEHSNIVSLIPQISANCKVLDHLSDLFSSVVSEQAHLSDEVLANGMLRLFGNFFSFYLESIEYENLLNRQNPIMERLRMDTKMMIKEDTKRVLQSCLIGLMIAFEVSFNQNELIFQAIYPEKRKPDETFFTHLRTLLTLGIPNLALPTARIVNQILTWRDVYVPRLLNSGLVEVLFQDAITQDIDDELTERELLRVANEVLARRGRHDSPNNSEKMMIERESAHRLYSLLAQSDFLAMIENHSQKRTEEWTEEFMELRDLCSEYEMLITSC</sequence>
<reference evidence="1 2" key="1">
    <citation type="journal article" date="2022" name="bioRxiv">
        <title>Genomics of Preaxostyla Flagellates Illuminates Evolutionary Transitions and the Path Towards Mitochondrial Loss.</title>
        <authorList>
            <person name="Novak L.V.F."/>
            <person name="Treitli S.C."/>
            <person name="Pyrih J."/>
            <person name="Halakuc P."/>
            <person name="Pipaliya S.V."/>
            <person name="Vacek V."/>
            <person name="Brzon O."/>
            <person name="Soukal P."/>
            <person name="Eme L."/>
            <person name="Dacks J.B."/>
            <person name="Karnkowska A."/>
            <person name="Elias M."/>
            <person name="Hampl V."/>
        </authorList>
    </citation>
    <scope>NUCLEOTIDE SEQUENCE [LARGE SCALE GENOMIC DNA]</scope>
    <source>
        <strain evidence="1">NAU3</strain>
        <tissue evidence="1">Gut</tissue>
    </source>
</reference>
<comment type="caution">
    <text evidence="1">The sequence shown here is derived from an EMBL/GenBank/DDBJ whole genome shotgun (WGS) entry which is preliminary data.</text>
</comment>
<gene>
    <name evidence="1" type="ORF">BLNAU_13076</name>
</gene>
<dbReference type="SUPFAM" id="SSF48371">
    <property type="entry name" value="ARM repeat"/>
    <property type="match status" value="1"/>
</dbReference>
<dbReference type="EMBL" id="JARBJD010000110">
    <property type="protein sequence ID" value="KAK2951976.1"/>
    <property type="molecule type" value="Genomic_DNA"/>
</dbReference>
<dbReference type="Proteomes" id="UP001281761">
    <property type="component" value="Unassembled WGS sequence"/>
</dbReference>
<proteinExistence type="predicted"/>
<accession>A0ABQ9XIX0</accession>
<keyword evidence="2" id="KW-1185">Reference proteome</keyword>